<reference evidence="1 2" key="1">
    <citation type="submission" date="2015-01" db="EMBL/GenBank/DDBJ databases">
        <title>Lifestyle Evolution in Cyanobacterial Symbionts of Sponges.</title>
        <authorList>
            <person name="Burgsdorf I."/>
            <person name="Slaby B.M."/>
            <person name="Handley K.M."/>
            <person name="Haber M."/>
            <person name="Blom J."/>
            <person name="Marshall C.W."/>
            <person name="Gilbert J.A."/>
            <person name="Hentschel U."/>
            <person name="Steindler L."/>
        </authorList>
    </citation>
    <scope>NUCLEOTIDE SEQUENCE [LARGE SCALE GENOMIC DNA]</scope>
    <source>
        <strain evidence="1">142</strain>
    </source>
</reference>
<protein>
    <submittedName>
        <fullName evidence="1">Uncharacterized protein</fullName>
    </submittedName>
</protein>
<gene>
    <name evidence="1" type="ORF">TH68_09680</name>
</gene>
<proteinExistence type="predicted"/>
<dbReference type="EMBL" id="JXUO01000303">
    <property type="protein sequence ID" value="KKZ10865.1"/>
    <property type="molecule type" value="Genomic_DNA"/>
</dbReference>
<dbReference type="AlphaFoldDB" id="A0A6N3WYC2"/>
<evidence type="ECO:0000313" key="2">
    <source>
        <dbReference type="Proteomes" id="UP000035054"/>
    </source>
</evidence>
<evidence type="ECO:0000313" key="1">
    <source>
        <dbReference type="EMBL" id="KKZ10865.1"/>
    </source>
</evidence>
<comment type="caution">
    <text evidence="1">The sequence shown here is derived from an EMBL/GenBank/DDBJ whole genome shotgun (WGS) entry which is preliminary data.</text>
</comment>
<organism evidence="1 2">
    <name type="scientific">Candidatus Synechococcus spongiarum 142</name>
    <dbReference type="NCBI Taxonomy" id="1608213"/>
    <lineage>
        <taxon>Bacteria</taxon>
        <taxon>Bacillati</taxon>
        <taxon>Cyanobacteriota</taxon>
        <taxon>Cyanophyceae</taxon>
        <taxon>Synechococcales</taxon>
        <taxon>Synechococcaceae</taxon>
        <taxon>Synechococcus</taxon>
    </lineage>
</organism>
<accession>A0A6N3WYC2</accession>
<feature type="non-terminal residue" evidence="1">
    <location>
        <position position="71"/>
    </location>
</feature>
<dbReference type="Proteomes" id="UP000035054">
    <property type="component" value="Unassembled WGS sequence"/>
</dbReference>
<sequence length="71" mass="7709">QPLPLTRAAELQVGDDVTVRVSPGGDQMALAKADQNATQALDERLRQLSVASVEAADEILRERQGLQQQLQ</sequence>
<feature type="non-terminal residue" evidence="1">
    <location>
        <position position="1"/>
    </location>
</feature>
<name>A0A6N3WYC2_9SYNE</name>